<dbReference type="STRING" id="278938.A0A4Z1K8E9"/>
<dbReference type="GO" id="GO:0044550">
    <property type="term" value="P:secondary metabolite biosynthetic process"/>
    <property type="evidence" value="ECO:0007669"/>
    <property type="project" value="TreeGrafter"/>
</dbReference>
<dbReference type="InterPro" id="IPR045851">
    <property type="entry name" value="AMP-bd_C_sf"/>
</dbReference>
<organism evidence="2 3">
    <name type="scientific">Botrytis elliptica</name>
    <dbReference type="NCBI Taxonomy" id="278938"/>
    <lineage>
        <taxon>Eukaryota</taxon>
        <taxon>Fungi</taxon>
        <taxon>Dikarya</taxon>
        <taxon>Ascomycota</taxon>
        <taxon>Pezizomycotina</taxon>
        <taxon>Leotiomycetes</taxon>
        <taxon>Helotiales</taxon>
        <taxon>Sclerotiniaceae</taxon>
        <taxon>Botrytis</taxon>
    </lineage>
</organism>
<dbReference type="SUPFAM" id="SSF56801">
    <property type="entry name" value="Acetyl-CoA synthetase-like"/>
    <property type="match status" value="1"/>
</dbReference>
<dbReference type="PANTHER" id="PTHR45527:SF16">
    <property type="entry name" value="NONRIBOSOMAL PEPTIDE SYNTHASE ATNA-RELATED"/>
    <property type="match status" value="1"/>
</dbReference>
<evidence type="ECO:0000313" key="2">
    <source>
        <dbReference type="EMBL" id="TGO80360.1"/>
    </source>
</evidence>
<dbReference type="AlphaFoldDB" id="A0A4Z1K8E9"/>
<dbReference type="EMBL" id="PQXM01000009">
    <property type="protein sequence ID" value="TGO80360.1"/>
    <property type="molecule type" value="Genomic_DNA"/>
</dbReference>
<accession>A0A4Z1K8E9</accession>
<dbReference type="Gene3D" id="3.30.300.30">
    <property type="match status" value="1"/>
</dbReference>
<keyword evidence="1" id="KW-0436">Ligase</keyword>
<evidence type="ECO:0000256" key="1">
    <source>
        <dbReference type="ARBA" id="ARBA00022598"/>
    </source>
</evidence>
<gene>
    <name evidence="2" type="ORF">BELL_0009g00480</name>
</gene>
<dbReference type="GO" id="GO:0016874">
    <property type="term" value="F:ligase activity"/>
    <property type="evidence" value="ECO:0007669"/>
    <property type="project" value="UniProtKB-KW"/>
</dbReference>
<evidence type="ECO:0000313" key="3">
    <source>
        <dbReference type="Proteomes" id="UP000297229"/>
    </source>
</evidence>
<dbReference type="GO" id="GO:0043041">
    <property type="term" value="P:amino acid activation for nonribosomal peptide biosynthetic process"/>
    <property type="evidence" value="ECO:0007669"/>
    <property type="project" value="TreeGrafter"/>
</dbReference>
<dbReference type="GO" id="GO:0031177">
    <property type="term" value="F:phosphopantetheine binding"/>
    <property type="evidence" value="ECO:0007669"/>
    <property type="project" value="TreeGrafter"/>
</dbReference>
<reference evidence="2 3" key="1">
    <citation type="submission" date="2017-12" db="EMBL/GenBank/DDBJ databases">
        <title>Comparative genomics of Botrytis spp.</title>
        <authorList>
            <person name="Valero-Jimenez C.A."/>
            <person name="Tapia P."/>
            <person name="Veloso J."/>
            <person name="Silva-Moreno E."/>
            <person name="Staats M."/>
            <person name="Valdes J.H."/>
            <person name="Van Kan J.A.L."/>
        </authorList>
    </citation>
    <scope>NUCLEOTIDE SEQUENCE [LARGE SCALE GENOMIC DNA]</scope>
    <source>
        <strain evidence="2 3">Be9601</strain>
    </source>
</reference>
<sequence length="177" mass="20259">MVPRNVVRSQRSTLGFCQTQIQEISGDRSHATVDAGLWIKGIMKDFALLRTRDRKTIPLREIIQTCDLAYYYADGSLIFVGRKDTQVKLQGQRIEFGEVESCRSCEKSKSRGFLAIPERTGKRTREHRNYTASWPSIHLLTNCNDNDSEVLYFCRFHTCTFLGKKRLHVSASASSHP</sequence>
<proteinExistence type="predicted"/>
<protein>
    <submittedName>
        <fullName evidence="2">Uncharacterized protein</fullName>
    </submittedName>
</protein>
<comment type="caution">
    <text evidence="2">The sequence shown here is derived from an EMBL/GenBank/DDBJ whole genome shotgun (WGS) entry which is preliminary data.</text>
</comment>
<dbReference type="PANTHER" id="PTHR45527">
    <property type="entry name" value="NONRIBOSOMAL PEPTIDE SYNTHETASE"/>
    <property type="match status" value="1"/>
</dbReference>
<dbReference type="GO" id="GO:0005737">
    <property type="term" value="C:cytoplasm"/>
    <property type="evidence" value="ECO:0007669"/>
    <property type="project" value="TreeGrafter"/>
</dbReference>
<keyword evidence="3" id="KW-1185">Reference proteome</keyword>
<name>A0A4Z1K8E9_9HELO</name>
<dbReference type="Gene3D" id="2.30.38.10">
    <property type="entry name" value="Luciferase, Domain 3"/>
    <property type="match status" value="1"/>
</dbReference>
<dbReference type="Proteomes" id="UP000297229">
    <property type="component" value="Unassembled WGS sequence"/>
</dbReference>